<feature type="region of interest" description="Disordered" evidence="1">
    <location>
        <begin position="1010"/>
        <end position="1062"/>
    </location>
</feature>
<evidence type="ECO:0000256" key="1">
    <source>
        <dbReference type="SAM" id="MobiDB-lite"/>
    </source>
</evidence>
<accession>A0A0F2LYN8</accession>
<dbReference type="AlphaFoldDB" id="A0A0F2LYN8"/>
<comment type="caution">
    <text evidence="3">The sequence shown here is derived from an EMBL/GenBank/DDBJ whole genome shotgun (WGS) entry which is preliminary data.</text>
</comment>
<dbReference type="GeneID" id="27665091"/>
<dbReference type="PANTHER" id="PTHR39601:SF2">
    <property type="entry name" value="CHORIOGENIN HMINOR"/>
    <property type="match status" value="1"/>
</dbReference>
<evidence type="ECO:0000259" key="2">
    <source>
        <dbReference type="Pfam" id="PF26013"/>
    </source>
</evidence>
<dbReference type="VEuPathDB" id="FungiDB:SPSK_02968"/>
<feature type="compositionally biased region" description="Low complexity" evidence="1">
    <location>
        <begin position="205"/>
        <end position="217"/>
    </location>
</feature>
<reference evidence="3 4" key="2">
    <citation type="journal article" date="2015" name="Eukaryot. Cell">
        <title>Asexual propagation of a virulent clone complex in a human and feline outbreak of sporotrichosis.</title>
        <authorList>
            <person name="Teixeira Mde M."/>
            <person name="Rodrigues A.M."/>
            <person name="Tsui C.K."/>
            <person name="de Almeida L.G."/>
            <person name="Van Diepeningen A.D."/>
            <person name="van den Ende B.G."/>
            <person name="Fernandes G.F."/>
            <person name="Kano R."/>
            <person name="Hamelin R.C."/>
            <person name="Lopes-Bezerra L.M."/>
            <person name="Vasconcelos A.T."/>
            <person name="de Hoog S."/>
            <person name="de Camargo Z.P."/>
            <person name="Felipe M.S."/>
        </authorList>
    </citation>
    <scope>NUCLEOTIDE SEQUENCE [LARGE SCALE GENOMIC DNA]</scope>
    <source>
        <strain evidence="3 4">1099-18</strain>
    </source>
</reference>
<feature type="region of interest" description="Disordered" evidence="1">
    <location>
        <begin position="156"/>
        <end position="176"/>
    </location>
</feature>
<evidence type="ECO:0000313" key="3">
    <source>
        <dbReference type="EMBL" id="KJR82587.1"/>
    </source>
</evidence>
<feature type="region of interest" description="Disordered" evidence="1">
    <location>
        <begin position="1139"/>
        <end position="1158"/>
    </location>
</feature>
<protein>
    <recommendedName>
        <fullName evidence="2">DUF8004 domain-containing protein</fullName>
    </recommendedName>
</protein>
<dbReference type="OrthoDB" id="5300331at2759"/>
<feature type="compositionally biased region" description="Low complexity" evidence="1">
    <location>
        <begin position="1049"/>
        <end position="1062"/>
    </location>
</feature>
<feature type="region of interest" description="Disordered" evidence="1">
    <location>
        <begin position="188"/>
        <end position="267"/>
    </location>
</feature>
<name>A0A0F2LYN8_SPOSC</name>
<feature type="region of interest" description="Disordered" evidence="1">
    <location>
        <begin position="280"/>
        <end position="301"/>
    </location>
</feature>
<feature type="region of interest" description="Disordered" evidence="1">
    <location>
        <begin position="80"/>
        <end position="116"/>
    </location>
</feature>
<feature type="compositionally biased region" description="Acidic residues" evidence="1">
    <location>
        <begin position="160"/>
        <end position="175"/>
    </location>
</feature>
<dbReference type="EMBL" id="AXCR01000010">
    <property type="protein sequence ID" value="KJR82587.1"/>
    <property type="molecule type" value="Genomic_DNA"/>
</dbReference>
<gene>
    <name evidence="3" type="ORF">SPSK_02968</name>
</gene>
<feature type="compositionally biased region" description="Polar residues" evidence="1">
    <location>
        <begin position="94"/>
        <end position="104"/>
    </location>
</feature>
<evidence type="ECO:0000313" key="4">
    <source>
        <dbReference type="Proteomes" id="UP000033710"/>
    </source>
</evidence>
<dbReference type="Pfam" id="PF26013">
    <property type="entry name" value="DUF8004"/>
    <property type="match status" value="1"/>
</dbReference>
<reference evidence="3 4" key="1">
    <citation type="journal article" date="2014" name="BMC Genomics">
        <title>Comparative genomics of the major fungal agents of human and animal Sporotrichosis: Sporothrix schenckii and Sporothrix brasiliensis.</title>
        <authorList>
            <person name="Teixeira M.M."/>
            <person name="de Almeida L.G."/>
            <person name="Kubitschek-Barreira P."/>
            <person name="Alves F.L."/>
            <person name="Kioshima E.S."/>
            <person name="Abadio A.K."/>
            <person name="Fernandes L."/>
            <person name="Derengowski L.S."/>
            <person name="Ferreira K.S."/>
            <person name="Souza R.C."/>
            <person name="Ruiz J.C."/>
            <person name="de Andrade N.C."/>
            <person name="Paes H.C."/>
            <person name="Nicola A.M."/>
            <person name="Albuquerque P."/>
            <person name="Gerber A.L."/>
            <person name="Martins V.P."/>
            <person name="Peconick L.D."/>
            <person name="Neto A.V."/>
            <person name="Chaucanez C.B."/>
            <person name="Silva P.A."/>
            <person name="Cunha O.L."/>
            <person name="de Oliveira F.F."/>
            <person name="dos Santos T.C."/>
            <person name="Barros A.L."/>
            <person name="Soares M.A."/>
            <person name="de Oliveira L.M."/>
            <person name="Marini M.M."/>
            <person name="Villalobos-Duno H."/>
            <person name="Cunha M.M."/>
            <person name="de Hoog S."/>
            <person name="da Silveira J.F."/>
            <person name="Henrissat B."/>
            <person name="Nino-Vega G.A."/>
            <person name="Cisalpino P.S."/>
            <person name="Mora-Montes H.M."/>
            <person name="Almeida S.R."/>
            <person name="Stajich J.E."/>
            <person name="Lopes-Bezerra L.M."/>
            <person name="Vasconcelos A.T."/>
            <person name="Felipe M.S."/>
        </authorList>
    </citation>
    <scope>NUCLEOTIDE SEQUENCE [LARGE SCALE GENOMIC DNA]</scope>
    <source>
        <strain evidence="3 4">1099-18</strain>
    </source>
</reference>
<feature type="compositionally biased region" description="Polar residues" evidence="1">
    <location>
        <begin position="1037"/>
        <end position="1048"/>
    </location>
</feature>
<dbReference type="InterPro" id="IPR058317">
    <property type="entry name" value="DUF8004"/>
</dbReference>
<sequence>MSTLEFSLVLLELPIWELPYLKVSGPTEGPPAPTAPHSLTSATDSTNLMDAASTTTSSPESLLPLALRGKLLDGAPATSIVRDNLTTPPPTVNDLRTTPSSHQDSVPEAPTQPPPLWPVRTSSIEADIFPTQFQATAGPILHPTVPTVVSPIAETVRETEEAEAAEEAEEAEDPDMLSILPRLIETHSSSATLKNTRGRPRDAAPEPQLLQQPQQEPVRQNVVSAPLRLRKSPGRGMSPPHITDGQRGRSVSAQPPPITTGPSQLHSRAHAQLGYVASISTDPSSRSHSTHSSDGNDAQSPNFAASLAQRRMSWLPGVSGGNGRLRSKSHEPSMRSASAAWVLCTESHIDYSIDYLMNCEKVPELWDDNGNLYVYLSPQSEGQGASFKVRMSVIEESRVLSSIVQSQASSPASARSRARSFGGRDSLTAADAHRIVSPPMSPLLSTGNESRLHLPSSSYNGLNGAPDVERLIALRNLFALLTGQPLVATRNFPTVFAALTQVAELLREFEFGFASVNSNSFGDAVDLSTGFYIDQTALADLRHGREKTLEALVIGEQLRFWPLYNEAFCHAVGKYPALCDLKSSPLWDRVSPYTLQRLERAHLDLLTRQHSVNTRLEQFDFPSLFAGVANSTSNPDYRNIRFKNWRTAFVEMRAFVLRYYKTQFGSWPPKASSRRNPFSESGLNRLVLKTLYADLCSVYDLLVNRNSITTRVGEDGNSVSAAPSTVQLPTNGPPADAPIMALRQILNEFDQSSPPVLPPVPFDTPKLPTMATIHETYPDMAPKDQARFDKNVQPYELQLVLLKSHNVDAERPNESPFLAAFEAFELREAKRGKSEAELSEMRIGHWLFLYVVLQSMPMLVIDAPGLRHTEGVEYFLCEPPQGRAPWVEDAGEVRKAWFQTAGGAGPLVELSADVLLYSVEATYHRSHCWLAAKVWSTEAARGSISNAGVTPDDLVLAQGTENVEAAAAAGVPFPIHPVTLPDVPNGSSLGMSSSSPSLVTMATLVSAADSGANASTTSSPRFRPTNYDENADHDTSPRSMSPSILPQKQGQYSPQLQPMQQLQSPVNLPWSQTRDNYQQLQDRAHLRHASIGWALEPVNLGDDGHPLPFIQQNRNSYQPSTRRIASAGNLRAMVEASGNAVHQRDDTNGAGRGADTNTKSTYNAESTFDAILGNMDANSSLAPKKTKKRNSFLPFM</sequence>
<feature type="compositionally biased region" description="Low complexity" evidence="1">
    <location>
        <begin position="280"/>
        <end position="293"/>
    </location>
</feature>
<dbReference type="RefSeq" id="XP_016585263.1">
    <property type="nucleotide sequence ID" value="XM_016729814.1"/>
</dbReference>
<proteinExistence type="predicted"/>
<dbReference type="PANTHER" id="PTHR39601">
    <property type="entry name" value="CHORIOGENIN HMINOR"/>
    <property type="match status" value="1"/>
</dbReference>
<dbReference type="Proteomes" id="UP000033710">
    <property type="component" value="Unassembled WGS sequence"/>
</dbReference>
<organism evidence="3 4">
    <name type="scientific">Sporothrix schenckii 1099-18</name>
    <dbReference type="NCBI Taxonomy" id="1397361"/>
    <lineage>
        <taxon>Eukaryota</taxon>
        <taxon>Fungi</taxon>
        <taxon>Dikarya</taxon>
        <taxon>Ascomycota</taxon>
        <taxon>Pezizomycotina</taxon>
        <taxon>Sordariomycetes</taxon>
        <taxon>Sordariomycetidae</taxon>
        <taxon>Ophiostomatales</taxon>
        <taxon>Ophiostomataceae</taxon>
        <taxon>Sporothrix</taxon>
    </lineage>
</organism>
<feature type="domain" description="DUF8004" evidence="2">
    <location>
        <begin position="529"/>
        <end position="621"/>
    </location>
</feature>
<dbReference type="KEGG" id="ssck:SPSK_02968"/>